<dbReference type="EMBL" id="ABCC02000017">
    <property type="protein sequence ID" value="EDP18136.1"/>
    <property type="molecule type" value="Genomic_DNA"/>
</dbReference>
<sequence>MLNYNEHRPLSQYTDCLYRKKQTGRKSDRKNLFAAEARWTVLICKKE</sequence>
<dbReference type="PaxDb" id="411902-CLOBOL_01490"/>
<evidence type="ECO:0000313" key="1">
    <source>
        <dbReference type="EMBL" id="EDP18136.1"/>
    </source>
</evidence>
<protein>
    <submittedName>
        <fullName evidence="1">Uncharacterized protein</fullName>
    </submittedName>
</protein>
<organism evidence="1 2">
    <name type="scientific">Enterocloster bolteae (strain ATCC BAA-613 / DSM 15670 / CCUG 46953 / JCM 12243 / WAL 16351)</name>
    <name type="common">Clostridium bolteae</name>
    <dbReference type="NCBI Taxonomy" id="411902"/>
    <lineage>
        <taxon>Bacteria</taxon>
        <taxon>Bacillati</taxon>
        <taxon>Bacillota</taxon>
        <taxon>Clostridia</taxon>
        <taxon>Lachnospirales</taxon>
        <taxon>Lachnospiraceae</taxon>
        <taxon>Enterocloster</taxon>
    </lineage>
</organism>
<gene>
    <name evidence="1" type="ORF">CLOBOL_01490</name>
</gene>
<dbReference type="HOGENOM" id="CLU_3166373_0_0_9"/>
<evidence type="ECO:0000313" key="2">
    <source>
        <dbReference type="Proteomes" id="UP000005396"/>
    </source>
</evidence>
<reference evidence="1 2" key="1">
    <citation type="submission" date="2007-08" db="EMBL/GenBank/DDBJ databases">
        <authorList>
            <person name="Fulton L."/>
            <person name="Clifton S."/>
            <person name="Fulton B."/>
            <person name="Xu J."/>
            <person name="Minx P."/>
            <person name="Pepin K.H."/>
            <person name="Johnson M."/>
            <person name="Thiruvilangam P."/>
            <person name="Bhonagiri V."/>
            <person name="Nash W.E."/>
            <person name="Mardis E.R."/>
            <person name="Wilson R.K."/>
        </authorList>
    </citation>
    <scope>NUCLEOTIDE SEQUENCE [LARGE SCALE GENOMIC DNA]</scope>
    <source>
        <strain evidence="2">ATCC BAA-613 / DSM 15670 / CCUG 46953 / JCM 12243 / WAL 16351</strain>
    </source>
</reference>
<reference evidence="1 2" key="2">
    <citation type="submission" date="2007-09" db="EMBL/GenBank/DDBJ databases">
        <title>Draft genome sequence of Clostridium bolteae (ATCC BAA-613).</title>
        <authorList>
            <person name="Sudarsanam P."/>
            <person name="Ley R."/>
            <person name="Guruge J."/>
            <person name="Turnbaugh P.J."/>
            <person name="Mahowald M."/>
            <person name="Liep D."/>
            <person name="Gordon J."/>
        </authorList>
    </citation>
    <scope>NUCLEOTIDE SEQUENCE [LARGE SCALE GENOMIC DNA]</scope>
    <source>
        <strain evidence="2">ATCC BAA-613 / DSM 15670 / CCUG 46953 / JCM 12243 / WAL 16351</strain>
    </source>
</reference>
<name>A8RL29_ENTBW</name>
<dbReference type="AlphaFoldDB" id="A8RL29"/>
<comment type="caution">
    <text evidence="1">The sequence shown here is derived from an EMBL/GenBank/DDBJ whole genome shotgun (WGS) entry which is preliminary data.</text>
</comment>
<proteinExistence type="predicted"/>
<dbReference type="Proteomes" id="UP000005396">
    <property type="component" value="Unassembled WGS sequence"/>
</dbReference>
<accession>A8RL29</accession>